<protein>
    <submittedName>
        <fullName evidence="2">Uncharacterized protein</fullName>
    </submittedName>
</protein>
<dbReference type="EMBL" id="JABFAE010000010">
    <property type="protein sequence ID" value="MBA0838408.1"/>
    <property type="molecule type" value="Genomic_DNA"/>
</dbReference>
<proteinExistence type="predicted"/>
<comment type="caution">
    <text evidence="2">The sequence shown here is derived from an EMBL/GenBank/DDBJ whole genome shotgun (WGS) entry which is preliminary data.</text>
</comment>
<feature type="transmembrane region" description="Helical" evidence="1">
    <location>
        <begin position="33"/>
        <end position="50"/>
    </location>
</feature>
<keyword evidence="1" id="KW-1133">Transmembrane helix</keyword>
<organism evidence="2 3">
    <name type="scientific">Gossypium armourianum</name>
    <dbReference type="NCBI Taxonomy" id="34283"/>
    <lineage>
        <taxon>Eukaryota</taxon>
        <taxon>Viridiplantae</taxon>
        <taxon>Streptophyta</taxon>
        <taxon>Embryophyta</taxon>
        <taxon>Tracheophyta</taxon>
        <taxon>Spermatophyta</taxon>
        <taxon>Magnoliopsida</taxon>
        <taxon>eudicotyledons</taxon>
        <taxon>Gunneridae</taxon>
        <taxon>Pentapetalae</taxon>
        <taxon>rosids</taxon>
        <taxon>malvids</taxon>
        <taxon>Malvales</taxon>
        <taxon>Malvaceae</taxon>
        <taxon>Malvoideae</taxon>
        <taxon>Gossypium</taxon>
    </lineage>
</organism>
<name>A0A7J9JW80_9ROSI</name>
<sequence>MSLNTKMIVITWMNMTKSVIHVKLFQKHFQMKWLLFQQIICIALFMRLVINSLNTLKNMGEENQGSHPIMVIAAECADMSIAGRESLRGMRFTYAVEADEDLQPWVKEKLSTPD</sequence>
<accession>A0A7J9JW80</accession>
<dbReference type="Proteomes" id="UP000593575">
    <property type="component" value="Unassembled WGS sequence"/>
</dbReference>
<feature type="non-terminal residue" evidence="2">
    <location>
        <position position="1"/>
    </location>
</feature>
<keyword evidence="3" id="KW-1185">Reference proteome</keyword>
<keyword evidence="1" id="KW-0472">Membrane</keyword>
<keyword evidence="1" id="KW-0812">Transmembrane</keyword>
<evidence type="ECO:0000313" key="2">
    <source>
        <dbReference type="EMBL" id="MBA0838408.1"/>
    </source>
</evidence>
<reference evidence="2 3" key="1">
    <citation type="journal article" date="2019" name="Genome Biol. Evol.">
        <title>Insights into the evolution of the New World diploid cottons (Gossypium, subgenus Houzingenia) based on genome sequencing.</title>
        <authorList>
            <person name="Grover C.E."/>
            <person name="Arick M.A. 2nd"/>
            <person name="Thrash A."/>
            <person name="Conover J.L."/>
            <person name="Sanders W.S."/>
            <person name="Peterson D.G."/>
            <person name="Frelichowski J.E."/>
            <person name="Scheffler J.A."/>
            <person name="Scheffler B.E."/>
            <person name="Wendel J.F."/>
        </authorList>
    </citation>
    <scope>NUCLEOTIDE SEQUENCE [LARGE SCALE GENOMIC DNA]</scope>
    <source>
        <strain evidence="2">6</strain>
        <tissue evidence="2">Leaf</tissue>
    </source>
</reference>
<dbReference type="AlphaFoldDB" id="A0A7J9JW80"/>
<gene>
    <name evidence="2" type="ORF">Goarm_004222</name>
</gene>
<evidence type="ECO:0000256" key="1">
    <source>
        <dbReference type="SAM" id="Phobius"/>
    </source>
</evidence>
<evidence type="ECO:0000313" key="3">
    <source>
        <dbReference type="Proteomes" id="UP000593575"/>
    </source>
</evidence>